<gene>
    <name evidence="4" type="ORF">BCR33DRAFT_769879</name>
</gene>
<accession>A0A1Y2BR62</accession>
<dbReference type="CDD" id="cd23659">
    <property type="entry name" value="USP_At3g01520-like"/>
    <property type="match status" value="1"/>
</dbReference>
<keyword evidence="5" id="KW-1185">Reference proteome</keyword>
<name>A0A1Y2BR62_9FUNG</name>
<keyword evidence="1" id="KW-0175">Coiled coil</keyword>
<feature type="region of interest" description="Disordered" evidence="2">
    <location>
        <begin position="1378"/>
        <end position="1411"/>
    </location>
</feature>
<evidence type="ECO:0000313" key="5">
    <source>
        <dbReference type="Proteomes" id="UP000193642"/>
    </source>
</evidence>
<evidence type="ECO:0000256" key="1">
    <source>
        <dbReference type="SAM" id="Coils"/>
    </source>
</evidence>
<proteinExistence type="predicted"/>
<dbReference type="OrthoDB" id="2124565at2759"/>
<feature type="domain" description="UspA" evidence="3">
    <location>
        <begin position="32"/>
        <end position="150"/>
    </location>
</feature>
<feature type="compositionally biased region" description="Basic and acidic residues" evidence="2">
    <location>
        <begin position="1389"/>
        <end position="1411"/>
    </location>
</feature>
<dbReference type="EMBL" id="MCGO01000051">
    <property type="protein sequence ID" value="ORY37236.1"/>
    <property type="molecule type" value="Genomic_DNA"/>
</dbReference>
<dbReference type="PANTHER" id="PTHR31964:SF113">
    <property type="entry name" value="USPA DOMAIN-CONTAINING PROTEIN"/>
    <property type="match status" value="1"/>
</dbReference>
<feature type="compositionally biased region" description="Polar residues" evidence="2">
    <location>
        <begin position="216"/>
        <end position="226"/>
    </location>
</feature>
<dbReference type="InterPro" id="IPR006016">
    <property type="entry name" value="UspA"/>
</dbReference>
<evidence type="ECO:0000259" key="3">
    <source>
        <dbReference type="Pfam" id="PF00582"/>
    </source>
</evidence>
<comment type="caution">
    <text evidence="4">The sequence shown here is derived from an EMBL/GenBank/DDBJ whole genome shotgun (WGS) entry which is preliminary data.</text>
</comment>
<protein>
    <recommendedName>
        <fullName evidence="3">UspA domain-containing protein</fullName>
    </recommendedName>
</protein>
<feature type="coiled-coil region" evidence="1">
    <location>
        <begin position="308"/>
        <end position="349"/>
    </location>
</feature>
<dbReference type="SUPFAM" id="SSF52402">
    <property type="entry name" value="Adenine nucleotide alpha hydrolases-like"/>
    <property type="match status" value="1"/>
</dbReference>
<dbReference type="InterPro" id="IPR014729">
    <property type="entry name" value="Rossmann-like_a/b/a_fold"/>
</dbReference>
<dbReference type="Proteomes" id="UP000193642">
    <property type="component" value="Unassembled WGS sequence"/>
</dbReference>
<feature type="coiled-coil region" evidence="1">
    <location>
        <begin position="702"/>
        <end position="758"/>
    </location>
</feature>
<feature type="region of interest" description="Disordered" evidence="2">
    <location>
        <begin position="216"/>
        <end position="273"/>
    </location>
</feature>
<evidence type="ECO:0000256" key="2">
    <source>
        <dbReference type="SAM" id="MobiDB-lite"/>
    </source>
</evidence>
<dbReference type="Pfam" id="PF00582">
    <property type="entry name" value="Usp"/>
    <property type="match status" value="1"/>
</dbReference>
<dbReference type="PANTHER" id="PTHR31964">
    <property type="entry name" value="ADENINE NUCLEOTIDE ALPHA HYDROLASES-LIKE SUPERFAMILY PROTEIN"/>
    <property type="match status" value="1"/>
</dbReference>
<reference evidence="4 5" key="1">
    <citation type="submission" date="2016-07" db="EMBL/GenBank/DDBJ databases">
        <title>Pervasive Adenine N6-methylation of Active Genes in Fungi.</title>
        <authorList>
            <consortium name="DOE Joint Genome Institute"/>
            <person name="Mondo S.J."/>
            <person name="Dannebaum R.O."/>
            <person name="Kuo R.C."/>
            <person name="Labutti K."/>
            <person name="Haridas S."/>
            <person name="Kuo A."/>
            <person name="Salamov A."/>
            <person name="Ahrendt S.R."/>
            <person name="Lipzen A."/>
            <person name="Sullivan W."/>
            <person name="Andreopoulos W.B."/>
            <person name="Clum A."/>
            <person name="Lindquist E."/>
            <person name="Daum C."/>
            <person name="Ramamoorthy G.K."/>
            <person name="Gryganskyi A."/>
            <person name="Culley D."/>
            <person name="Magnuson J.K."/>
            <person name="James T.Y."/>
            <person name="O'Malley M.A."/>
            <person name="Stajich J.E."/>
            <person name="Spatafora J.W."/>
            <person name="Visel A."/>
            <person name="Grigoriev I.V."/>
        </authorList>
    </citation>
    <scope>NUCLEOTIDE SEQUENCE [LARGE SCALE GENOMIC DNA]</scope>
    <source>
        <strain evidence="4 5">JEL800</strain>
    </source>
</reference>
<organism evidence="4 5">
    <name type="scientific">Rhizoclosmatium globosum</name>
    <dbReference type="NCBI Taxonomy" id="329046"/>
    <lineage>
        <taxon>Eukaryota</taxon>
        <taxon>Fungi</taxon>
        <taxon>Fungi incertae sedis</taxon>
        <taxon>Chytridiomycota</taxon>
        <taxon>Chytridiomycota incertae sedis</taxon>
        <taxon>Chytridiomycetes</taxon>
        <taxon>Chytridiales</taxon>
        <taxon>Chytriomycetaceae</taxon>
        <taxon>Rhizoclosmatium</taxon>
    </lineage>
</organism>
<sequence>MASWTATHTTKDFQDLEKFNPEDWKKDIVGGRIICVAIDGSDDGSKAFYWALNNLIKPSTGINNKLVLMTCIAADAPEPKALEAQALLKKYIDLVRTANVTVPLRATLLKGDVRVQLCDVAAEVLADVFVIGTRGLGSLKRAVLGSVSDYDLQVVQFLHPMSFSWDAVEQRTRLKQESDKALKEYLLHQQAETKNRKLAEKQNDIAEYQRSTGIIGTNLAPRSTNAAPFADPRSFYPPPPTQPPQSNGLQLAPAAGPRFSPTPPPIPRGDYSSSYKLSSSDIIAQPASLDQALISPTSLITQDFLSKLRFAEEQLENERRSRTWLETELQLSKAQLATLTAKVDKLADQAAADNLDRKELQRIVIDHERRAAAVGQEMKMGWEKGYMKLQTIVSELVARQRSIEGRETEEGERIRHLSDELNSLRFRVEGFGLLANEVGNEVKAKTREWEVEAGRGSEVMRVVRDHESALGALHQSIDANTDSLSKKLEMSLLEIRQRVDAESRARFQFENGMRELFSEVKKCVSNQDREMMERIEGARQQAGVAFDRERMERERGLTGVMEDVRLLERGVKEIVNVAMDKLGSQVGGIEDTVQAERQARSKFEQSVKAEVEEGFKLIQHAVLKKFEELQLMQVEVRQSVGNAVKALKESILLVERTTDQKMGSVEEVLRAEIRSRMETDRVVGEVRKEMEAAALATERRAMTAISQAVEEARETSTKIEEELKVTAEQLIAAKTRSIDDLENQMELLRKRIIESDAETNSKVRIAHLAAEQLGRTAQASLEVFETRVEAKFSAENEKLDELHGKIKLLEDQSEYTKSEIEDKLNFRSLQTESTMAAFKEELELRVTKSDVADLETKLEASVAAVKSNVTAIGLSLQVTRDDMEQKPSKKDLDDAETRLKAHFAAITLRVGEIDQTILQIKESLSDKLNRKELDDHETNLKTAILNLELKSLSTTEYLENVKLEMLEKAGKKSLQDQDDRIKNYMMELDTKGMEIEENLRSIKDAIGMRVTRLELEDIEKKLSDLVAGVQDRMGEISASVAEAKTEISQTMHDDVEEMVASINGALDAVQARADKIDNSVEGMKLRLSEAENSSRSRIQLFTNSVETMVADNTIAIDKAKELCLQQIKDVSEKVDVLPKQIQANEAGLEEFKKRVMEVVRVETERLNSGLEDVRGSLGTKVSEATLEQLQGEVTKNLHRLTAQQEIEAMAIETMKVKVSDAEAFSRDSMREFRAGLEKSADEQASAIRAWRDSYSKRFEELDGRTMMIPKMLDQTWAELRKIRFDIDERIRNELSHLEKDLTMTKGEMATKVSNKNLDSAVSITVSPFNSRLDRLNHDIDELRALTAKLQGEISGKLYSGYGEFSNISSGVNYHKPQLFAPTRSGPDPNLERIADNAESKRPSSEPEKEEY</sequence>
<dbReference type="STRING" id="329046.A0A1Y2BR62"/>
<dbReference type="Gene3D" id="3.40.50.620">
    <property type="entry name" value="HUPs"/>
    <property type="match status" value="1"/>
</dbReference>
<evidence type="ECO:0000313" key="4">
    <source>
        <dbReference type="EMBL" id="ORY37236.1"/>
    </source>
</evidence>